<comment type="caution">
    <text evidence="2">The sequence shown here is derived from an EMBL/GenBank/DDBJ whole genome shotgun (WGS) entry which is preliminary data.</text>
</comment>
<gene>
    <name evidence="2" type="ORF">APZ42_009098</name>
</gene>
<sequence length="94" mass="10721">SYRPVSLTSCLGKTLERILSNRLHWYLEAKGLINVSQAGFRKGCSTTDHIAQLDSDIKLSFNMKQCTVATFLYIKKAYDTVWVQGLIYKMAKIE</sequence>
<evidence type="ECO:0000259" key="1">
    <source>
        <dbReference type="Pfam" id="PF00078"/>
    </source>
</evidence>
<accession>A0A164E7V9</accession>
<feature type="non-terminal residue" evidence="2">
    <location>
        <position position="1"/>
    </location>
</feature>
<keyword evidence="3" id="KW-1185">Reference proteome</keyword>
<dbReference type="Proteomes" id="UP000076858">
    <property type="component" value="Unassembled WGS sequence"/>
</dbReference>
<dbReference type="AlphaFoldDB" id="A0A164E7V9"/>
<protein>
    <recommendedName>
        <fullName evidence="1">Reverse transcriptase domain-containing protein</fullName>
    </recommendedName>
</protein>
<evidence type="ECO:0000313" key="3">
    <source>
        <dbReference type="Proteomes" id="UP000076858"/>
    </source>
</evidence>
<name>A0A164E7V9_9CRUS</name>
<evidence type="ECO:0000313" key="2">
    <source>
        <dbReference type="EMBL" id="KZR96521.1"/>
    </source>
</evidence>
<organism evidence="2 3">
    <name type="scientific">Daphnia magna</name>
    <dbReference type="NCBI Taxonomy" id="35525"/>
    <lineage>
        <taxon>Eukaryota</taxon>
        <taxon>Metazoa</taxon>
        <taxon>Ecdysozoa</taxon>
        <taxon>Arthropoda</taxon>
        <taxon>Crustacea</taxon>
        <taxon>Branchiopoda</taxon>
        <taxon>Diplostraca</taxon>
        <taxon>Cladocera</taxon>
        <taxon>Anomopoda</taxon>
        <taxon>Daphniidae</taxon>
        <taxon>Daphnia</taxon>
    </lineage>
</organism>
<dbReference type="PANTHER" id="PTHR19446">
    <property type="entry name" value="REVERSE TRANSCRIPTASES"/>
    <property type="match status" value="1"/>
</dbReference>
<dbReference type="STRING" id="35525.A0A164E7V9"/>
<dbReference type="InterPro" id="IPR000477">
    <property type="entry name" value="RT_dom"/>
</dbReference>
<feature type="non-terminal residue" evidence="2">
    <location>
        <position position="94"/>
    </location>
</feature>
<feature type="domain" description="Reverse transcriptase" evidence="1">
    <location>
        <begin position="1"/>
        <end position="93"/>
    </location>
</feature>
<dbReference type="EMBL" id="LRGB01024675">
    <property type="protein sequence ID" value="KZR96521.1"/>
    <property type="molecule type" value="Genomic_DNA"/>
</dbReference>
<reference evidence="2 3" key="1">
    <citation type="submission" date="2016-03" db="EMBL/GenBank/DDBJ databases">
        <title>EvidentialGene: Evidence-directed Construction of Genes on Genomes.</title>
        <authorList>
            <person name="Gilbert D.G."/>
            <person name="Choi J.-H."/>
            <person name="Mockaitis K."/>
            <person name="Colbourne J."/>
            <person name="Pfrender M."/>
        </authorList>
    </citation>
    <scope>NUCLEOTIDE SEQUENCE [LARGE SCALE GENOMIC DNA]</scope>
    <source>
        <strain evidence="2 3">Xinb3</strain>
        <tissue evidence="2">Complete organism</tissue>
    </source>
</reference>
<proteinExistence type="predicted"/>
<dbReference type="Pfam" id="PF00078">
    <property type="entry name" value="RVT_1"/>
    <property type="match status" value="1"/>
</dbReference>